<dbReference type="Pfam" id="PF00361">
    <property type="entry name" value="Proton_antipo_M"/>
    <property type="match status" value="1"/>
</dbReference>
<evidence type="ECO:0000259" key="18">
    <source>
        <dbReference type="Pfam" id="PF00361"/>
    </source>
</evidence>
<evidence type="ECO:0000256" key="11">
    <source>
        <dbReference type="ARBA" id="ARBA00022989"/>
    </source>
</evidence>
<keyword evidence="13 17" id="KW-0830">Ubiquinone</keyword>
<feature type="transmembrane region" description="Helical" evidence="17">
    <location>
        <begin position="26"/>
        <end position="52"/>
    </location>
</feature>
<keyword evidence="10 17" id="KW-0249">Electron transport</keyword>
<feature type="transmembrane region" description="Helical" evidence="17">
    <location>
        <begin position="228"/>
        <end position="253"/>
    </location>
</feature>
<evidence type="ECO:0000256" key="16">
    <source>
        <dbReference type="ARBA" id="ARBA00049551"/>
    </source>
</evidence>
<dbReference type="GO" id="GO:0042773">
    <property type="term" value="P:ATP synthesis coupled electron transport"/>
    <property type="evidence" value="ECO:0007669"/>
    <property type="project" value="InterPro"/>
</dbReference>
<feature type="transmembrane region" description="Helical" evidence="17">
    <location>
        <begin position="265"/>
        <end position="284"/>
    </location>
</feature>
<dbReference type="AlphaFoldDB" id="M4VSE9"/>
<keyword evidence="7 17" id="KW-0679">Respiratory chain</keyword>
<dbReference type="InterPro" id="IPR001750">
    <property type="entry name" value="ND/Mrp_TM"/>
</dbReference>
<name>M4VSE9_PEDSC</name>
<evidence type="ECO:0000256" key="10">
    <source>
        <dbReference type="ARBA" id="ARBA00022982"/>
    </source>
</evidence>
<dbReference type="GO" id="GO:0015990">
    <property type="term" value="P:electron transport coupled proton transport"/>
    <property type="evidence" value="ECO:0007669"/>
    <property type="project" value="TreeGrafter"/>
</dbReference>
<feature type="transmembrane region" description="Helical" evidence="17">
    <location>
        <begin position="335"/>
        <end position="361"/>
    </location>
</feature>
<dbReference type="PANTHER" id="PTHR43507">
    <property type="entry name" value="NADH-UBIQUINONE OXIDOREDUCTASE CHAIN 4"/>
    <property type="match status" value="1"/>
</dbReference>
<protein>
    <recommendedName>
        <fullName evidence="5 17">NADH-ubiquinone oxidoreductase chain 4</fullName>
        <ecNumber evidence="4 17">7.1.1.2</ecNumber>
    </recommendedName>
</protein>
<evidence type="ECO:0000256" key="13">
    <source>
        <dbReference type="ARBA" id="ARBA00023075"/>
    </source>
</evidence>
<evidence type="ECO:0000256" key="8">
    <source>
        <dbReference type="ARBA" id="ARBA00022692"/>
    </source>
</evidence>
<proteinExistence type="inferred from homology"/>
<keyword evidence="11 17" id="KW-1133">Transmembrane helix</keyword>
<evidence type="ECO:0000256" key="12">
    <source>
        <dbReference type="ARBA" id="ARBA00023027"/>
    </source>
</evidence>
<sequence length="436" mass="48878">MTMVTCVSFLFLLVSSFYKKIMFIVSFIPFFLLLALHPSPLGGWIGCASSFFSLMQSFSSYNSSISLMFQISILLVVILSLKDFSKNYIFILMGSLIFYLTDSWLLFFISFEFTLIPVFYMVYLWSPAPERLRASWFLFIYTLIGSLPLFIVIFAVGKSSFWMFPSCVGLSLFSPAMISMAFLVKMPLYLTHSWLPKAHVEATVEGSVLLAGILLKFGSIGLVRSSSITAWLGLGLVEALIFSLSLTGSILGAMKALLKSDLKKVVAYSSVSHMNMSMIAFLTFKPLSIYGFFLGGIAHSLSASLMFIIVTLIYKSVGSRNILLIKNNLKLSSEIVLFTLICWAANMALPPFLGFISEFIYMKSILIYLPELFVLLLISMFLTSVYSSMNLSISALSWISQSSTYSISKMSWMLSMFTITFPAVIIILFINWLLFI</sequence>
<organism evidence="19">
    <name type="scientific">Pediculus schaeffi</name>
    <name type="common">Louse</name>
    <dbReference type="NCBI Taxonomy" id="240286"/>
    <lineage>
        <taxon>Eukaryota</taxon>
        <taxon>Metazoa</taxon>
        <taxon>Ecdysozoa</taxon>
        <taxon>Arthropoda</taxon>
        <taxon>Hexapoda</taxon>
        <taxon>Insecta</taxon>
        <taxon>Pterygota</taxon>
        <taxon>Neoptera</taxon>
        <taxon>Paraneoptera</taxon>
        <taxon>Psocodea</taxon>
        <taxon>Troctomorpha</taxon>
        <taxon>Phthiraptera</taxon>
        <taxon>Anoplura</taxon>
        <taxon>Pediculidae</taxon>
        <taxon>Pediculus</taxon>
    </lineage>
</organism>
<dbReference type="PANTHER" id="PTHR43507:SF20">
    <property type="entry name" value="NADH-UBIQUINONE OXIDOREDUCTASE CHAIN 4"/>
    <property type="match status" value="1"/>
</dbReference>
<feature type="transmembrane region" description="Helical" evidence="17">
    <location>
        <begin position="411"/>
        <end position="435"/>
    </location>
</feature>
<evidence type="ECO:0000256" key="3">
    <source>
        <dbReference type="ARBA" id="ARBA00009025"/>
    </source>
</evidence>
<evidence type="ECO:0000256" key="9">
    <source>
        <dbReference type="ARBA" id="ARBA00022967"/>
    </source>
</evidence>
<evidence type="ECO:0000313" key="19">
    <source>
        <dbReference type="EMBL" id="AGI04242.1"/>
    </source>
</evidence>
<evidence type="ECO:0000256" key="2">
    <source>
        <dbReference type="ARBA" id="ARBA00004225"/>
    </source>
</evidence>
<keyword evidence="14 17" id="KW-0496">Mitochondrion</keyword>
<comment type="function">
    <text evidence="1">Core subunit of the mitochondrial membrane respiratory chain NADH dehydrogenase (Complex I) that is believed to belong to the minimal assembly required for catalysis. Complex I functions in the transfer of electrons from NADH to the respiratory chain. The immediate electron acceptor for the enzyme is believed to be ubiquinone.</text>
</comment>
<dbReference type="PRINTS" id="PR01437">
    <property type="entry name" value="NUOXDRDTASE4"/>
</dbReference>
<dbReference type="InterPro" id="IPR003918">
    <property type="entry name" value="NADH_UbQ_OxRdtase"/>
</dbReference>
<feature type="transmembrane region" description="Helical" evidence="17">
    <location>
        <begin position="64"/>
        <end position="84"/>
    </location>
</feature>
<accession>M4VSE9</accession>
<evidence type="ECO:0000256" key="4">
    <source>
        <dbReference type="ARBA" id="ARBA00012944"/>
    </source>
</evidence>
<feature type="transmembrane region" description="Helical" evidence="17">
    <location>
        <begin position="104"/>
        <end position="124"/>
    </location>
</feature>
<comment type="function">
    <text evidence="17">Core subunit of the mitochondrial membrane respiratory chain NADH dehydrogenase (Complex I) which catalyzes electron transfer from NADH through the respiratory chain, using ubiquinone as an electron acceptor. Essential for the catalytic activity and assembly of complex I.</text>
</comment>
<keyword evidence="12 17" id="KW-0520">NAD</keyword>
<reference evidence="19" key="2">
    <citation type="journal article" date="2015" name="BMC Genomics">
        <title>The mitochondrial genome of the chimpanzee louse, Pediculus schaeffi: insights into the process of mitochondrial genome fragmentation in the blood-sucking lice of great apes.</title>
        <authorList>
            <person name="Herd K.E."/>
            <person name="Barker S.C."/>
            <person name="Shao R."/>
        </authorList>
    </citation>
    <scope>NUCLEOTIDE SEQUENCE</scope>
</reference>
<keyword evidence="6 17" id="KW-0813">Transport</keyword>
<dbReference type="EC" id="7.1.1.2" evidence="4 17"/>
<dbReference type="GO" id="GO:0031966">
    <property type="term" value="C:mitochondrial membrane"/>
    <property type="evidence" value="ECO:0007669"/>
    <property type="project" value="UniProtKB-SubCell"/>
</dbReference>
<gene>
    <name evidence="19" type="primary">nad4</name>
</gene>
<comment type="similarity">
    <text evidence="3 17">Belongs to the complex I subunit 4 family.</text>
</comment>
<keyword evidence="8 17" id="KW-0812">Transmembrane</keyword>
<feature type="transmembrane region" description="Helical" evidence="17">
    <location>
        <begin position="136"/>
        <end position="156"/>
    </location>
</feature>
<geneLocation type="mitochondrion" evidence="19"/>
<comment type="subcellular location">
    <subcellularLocation>
        <location evidence="2 17">Mitochondrion membrane</location>
        <topology evidence="2 17">Multi-pass membrane protein</topology>
    </subcellularLocation>
</comment>
<evidence type="ECO:0000256" key="1">
    <source>
        <dbReference type="ARBA" id="ARBA00003257"/>
    </source>
</evidence>
<keyword evidence="15 17" id="KW-0472">Membrane</keyword>
<evidence type="ECO:0000256" key="6">
    <source>
        <dbReference type="ARBA" id="ARBA00022448"/>
    </source>
</evidence>
<dbReference type="GO" id="GO:0048039">
    <property type="term" value="F:ubiquinone binding"/>
    <property type="evidence" value="ECO:0007669"/>
    <property type="project" value="TreeGrafter"/>
</dbReference>
<dbReference type="GO" id="GO:0008137">
    <property type="term" value="F:NADH dehydrogenase (ubiquinone) activity"/>
    <property type="evidence" value="ECO:0007669"/>
    <property type="project" value="UniProtKB-UniRule"/>
</dbReference>
<reference evidence="19" key="1">
    <citation type="journal article" date="2014" name="Med. Vet. Entomol.">
        <title>Second-generation sequencing of entire mitochondrial coding-regions (approximately 15.4 kb) holds promise for study of the phylogeny and taxonomy of human body lice and head lice.</title>
        <authorList>
            <person name="Xiong H."/>
            <person name="Campelo D."/>
            <person name="Pollack R.J."/>
            <person name="Raoult D."/>
            <person name="Shao R."/>
            <person name="Alem M."/>
            <person name="Ali J."/>
            <person name="Bilcha K."/>
            <person name="Barker S.C."/>
        </authorList>
    </citation>
    <scope>NUCLEOTIDE SEQUENCE</scope>
</reference>
<feature type="transmembrane region" description="Helical" evidence="17">
    <location>
        <begin position="290"/>
        <end position="314"/>
    </location>
</feature>
<feature type="transmembrane region" description="Helical" evidence="17">
    <location>
        <begin position="162"/>
        <end position="184"/>
    </location>
</feature>
<feature type="transmembrane region" description="Helical" evidence="17">
    <location>
        <begin position="373"/>
        <end position="399"/>
    </location>
</feature>
<dbReference type="EMBL" id="KC241892">
    <property type="protein sequence ID" value="AGI04242.1"/>
    <property type="molecule type" value="Genomic_DNA"/>
</dbReference>
<feature type="transmembrane region" description="Helical" evidence="17">
    <location>
        <begin position="204"/>
        <end position="222"/>
    </location>
</feature>
<evidence type="ECO:0000256" key="7">
    <source>
        <dbReference type="ARBA" id="ARBA00022660"/>
    </source>
</evidence>
<evidence type="ECO:0000256" key="17">
    <source>
        <dbReference type="RuleBase" id="RU003297"/>
    </source>
</evidence>
<evidence type="ECO:0000256" key="5">
    <source>
        <dbReference type="ARBA" id="ARBA00021006"/>
    </source>
</evidence>
<keyword evidence="9" id="KW-1278">Translocase</keyword>
<dbReference type="GO" id="GO:0003954">
    <property type="term" value="F:NADH dehydrogenase activity"/>
    <property type="evidence" value="ECO:0007669"/>
    <property type="project" value="TreeGrafter"/>
</dbReference>
<evidence type="ECO:0000256" key="15">
    <source>
        <dbReference type="ARBA" id="ARBA00023136"/>
    </source>
</evidence>
<feature type="domain" description="NADH:quinone oxidoreductase/Mrp antiporter transmembrane" evidence="18">
    <location>
        <begin position="102"/>
        <end position="383"/>
    </location>
</feature>
<evidence type="ECO:0000256" key="14">
    <source>
        <dbReference type="ARBA" id="ARBA00023128"/>
    </source>
</evidence>
<comment type="catalytic activity">
    <reaction evidence="16 17">
        <text>a ubiquinone + NADH + 5 H(+)(in) = a ubiquinol + NAD(+) + 4 H(+)(out)</text>
        <dbReference type="Rhea" id="RHEA:29091"/>
        <dbReference type="Rhea" id="RHEA-COMP:9565"/>
        <dbReference type="Rhea" id="RHEA-COMP:9566"/>
        <dbReference type="ChEBI" id="CHEBI:15378"/>
        <dbReference type="ChEBI" id="CHEBI:16389"/>
        <dbReference type="ChEBI" id="CHEBI:17976"/>
        <dbReference type="ChEBI" id="CHEBI:57540"/>
        <dbReference type="ChEBI" id="CHEBI:57945"/>
        <dbReference type="EC" id="7.1.1.2"/>
    </reaction>
</comment>